<keyword evidence="5" id="KW-1185">Reference proteome</keyword>
<keyword evidence="2" id="KW-0812">Transmembrane</keyword>
<keyword evidence="1" id="KW-0732">Signal</keyword>
<dbReference type="PANTHER" id="PTHR16026">
    <property type="entry name" value="CARTILAGE ACIDIC PROTEIN 1"/>
    <property type="match status" value="1"/>
</dbReference>
<proteinExistence type="predicted"/>
<dbReference type="PANTHER" id="PTHR16026:SF0">
    <property type="entry name" value="CARTILAGE ACIDIC PROTEIN 1"/>
    <property type="match status" value="1"/>
</dbReference>
<dbReference type="InterPro" id="IPR013517">
    <property type="entry name" value="FG-GAP"/>
</dbReference>
<dbReference type="Gene3D" id="2.130.10.130">
    <property type="entry name" value="Integrin alpha, N-terminal"/>
    <property type="match status" value="1"/>
</dbReference>
<dbReference type="Proteomes" id="UP000075320">
    <property type="component" value="Unassembled WGS sequence"/>
</dbReference>
<dbReference type="AlphaFoldDB" id="A0A150WQ39"/>
<gene>
    <name evidence="4" type="ORF">AZI86_06080</name>
</gene>
<sequence length="574" mass="65150">MRLIPLLLKITFFTLLAGCIVAIFFPVEEYLEGELPPTEVKLVDISDESGLNFTHADELYSLFRHLPHVTHLGRWLESISASVAVVDINNDGLYDVFLTSTQIGSASKFFINQGNNKFVDKAADYNLSSLVTAARGVFFDCDNDKKMEVLITAHTQNKIMKMDKYGKFRDKVVLTFSKDAQLSTAVNVFDFNRDGNLDIIVNGFGHLNVPESLVSARNGSEMRLFEGKGNCEFEDVTEKLNFGRNFFAHAFAVVDLWNRGNKLDLWMATDFNEDHIFEQQDNYEYKDVSYLKSKSQSQSGMAAEAYYENNSPYPSIYVSHVFKTGYVTDGNKIWTWDPKNKMYFNSARDMGVNRCGWAWGGASLDIENDGDPDLLVANGFVSGDSTKNWWFVFQTTMNSARPLVGTPKHWPDMRNLNMSGHEQDCLFINNGKGHYRDYSKALNFDVDKRDGRGIARIDSDNDGLIDLVVANQKQKAYFYHNQSSGNYNWIGFELEATKSQWQALGAKLILTLEDGTVMRKIYYSMNGYAAQHDPRAVFGMGRQKPTSLMIEWPSGNQTTITDLQTNKYQRIVEP</sequence>
<evidence type="ECO:0000256" key="1">
    <source>
        <dbReference type="ARBA" id="ARBA00022729"/>
    </source>
</evidence>
<keyword evidence="2" id="KW-1133">Transmembrane helix</keyword>
<keyword evidence="2" id="KW-0472">Membrane</keyword>
<evidence type="ECO:0000259" key="3">
    <source>
        <dbReference type="Pfam" id="PF07593"/>
    </source>
</evidence>
<dbReference type="Pfam" id="PF07593">
    <property type="entry name" value="UnbV_ASPIC"/>
    <property type="match status" value="1"/>
</dbReference>
<protein>
    <recommendedName>
        <fullName evidence="3">ASPIC/UnbV domain-containing protein</fullName>
    </recommendedName>
</protein>
<dbReference type="InterPro" id="IPR028994">
    <property type="entry name" value="Integrin_alpha_N"/>
</dbReference>
<evidence type="ECO:0000313" key="5">
    <source>
        <dbReference type="Proteomes" id="UP000075320"/>
    </source>
</evidence>
<feature type="domain" description="ASPIC/UnbV" evidence="3">
    <location>
        <begin position="503"/>
        <end position="568"/>
    </location>
</feature>
<name>A0A150WQ39_BDEBC</name>
<dbReference type="SUPFAM" id="SSF69318">
    <property type="entry name" value="Integrin alpha N-terminal domain"/>
    <property type="match status" value="1"/>
</dbReference>
<evidence type="ECO:0000313" key="4">
    <source>
        <dbReference type="EMBL" id="KYG66611.1"/>
    </source>
</evidence>
<dbReference type="RefSeq" id="WP_061834175.1">
    <property type="nucleotide sequence ID" value="NZ_LUKE01000001.1"/>
</dbReference>
<dbReference type="InterPro" id="IPR027039">
    <property type="entry name" value="Crtac1"/>
</dbReference>
<evidence type="ECO:0000256" key="2">
    <source>
        <dbReference type="SAM" id="Phobius"/>
    </source>
</evidence>
<reference evidence="4 5" key="1">
    <citation type="submission" date="2016-03" db="EMBL/GenBank/DDBJ databases">
        <authorList>
            <person name="Ploux O."/>
        </authorList>
    </citation>
    <scope>NUCLEOTIDE SEQUENCE [LARGE SCALE GENOMIC DNA]</scope>
    <source>
        <strain evidence="4 5">R0</strain>
    </source>
</reference>
<dbReference type="OrthoDB" id="5287961at2"/>
<feature type="transmembrane region" description="Helical" evidence="2">
    <location>
        <begin position="7"/>
        <end position="27"/>
    </location>
</feature>
<comment type="caution">
    <text evidence="4">The sequence shown here is derived from an EMBL/GenBank/DDBJ whole genome shotgun (WGS) entry which is preliminary data.</text>
</comment>
<dbReference type="Pfam" id="PF13517">
    <property type="entry name" value="FG-GAP_3"/>
    <property type="match status" value="1"/>
</dbReference>
<dbReference type="EMBL" id="LUKE01000001">
    <property type="protein sequence ID" value="KYG66611.1"/>
    <property type="molecule type" value="Genomic_DNA"/>
</dbReference>
<organism evidence="4 5">
    <name type="scientific">Bdellovibrio bacteriovorus</name>
    <dbReference type="NCBI Taxonomy" id="959"/>
    <lineage>
        <taxon>Bacteria</taxon>
        <taxon>Pseudomonadati</taxon>
        <taxon>Bdellovibrionota</taxon>
        <taxon>Bdellovibrionia</taxon>
        <taxon>Bdellovibrionales</taxon>
        <taxon>Pseudobdellovibrionaceae</taxon>
        <taxon>Bdellovibrio</taxon>
    </lineage>
</organism>
<accession>A0A150WQ39</accession>
<dbReference type="InterPro" id="IPR011519">
    <property type="entry name" value="UnbV_ASPIC"/>
</dbReference>